<evidence type="ECO:0000256" key="1">
    <source>
        <dbReference type="SAM" id="Phobius"/>
    </source>
</evidence>
<accession>A0A562T3I7</accession>
<gene>
    <name evidence="2" type="ORF">LX66_1905</name>
</gene>
<sequence length="172" mass="19468">METTLLMILENFSWTEYFISLAVVGAIYYLLIALIYYRAEMKAVLNPKSRRIPMQPMAVSPDEREETDPVVDLSNVKGQDEEHVDVESTDNSFWKVEALIKELKAVIGTAAEKRTGKEKLLPVLKGLLGRYQELNNLAFREPVNEFISTTCRELGAVPLTEDEVDELWGNSG</sequence>
<comment type="caution">
    <text evidence="2">The sequence shown here is derived from an EMBL/GenBank/DDBJ whole genome shotgun (WGS) entry which is preliminary data.</text>
</comment>
<dbReference type="AlphaFoldDB" id="A0A562T3I7"/>
<feature type="transmembrane region" description="Helical" evidence="1">
    <location>
        <begin position="17"/>
        <end position="37"/>
    </location>
</feature>
<name>A0A562T3I7_CHIJA</name>
<dbReference type="OrthoDB" id="800022at2"/>
<dbReference type="Proteomes" id="UP000316778">
    <property type="component" value="Unassembled WGS sequence"/>
</dbReference>
<dbReference type="EMBL" id="VLLG01000003">
    <property type="protein sequence ID" value="TWI87834.1"/>
    <property type="molecule type" value="Genomic_DNA"/>
</dbReference>
<keyword evidence="1" id="KW-0812">Transmembrane</keyword>
<dbReference type="RefSeq" id="WP_145712315.1">
    <property type="nucleotide sequence ID" value="NZ_BAAAFY010000001.1"/>
</dbReference>
<protein>
    <submittedName>
        <fullName evidence="2">Uncharacterized protein</fullName>
    </submittedName>
</protein>
<keyword evidence="1" id="KW-1133">Transmembrane helix</keyword>
<keyword evidence="3" id="KW-1185">Reference proteome</keyword>
<organism evidence="2 3">
    <name type="scientific">Chitinophaga japonensis</name>
    <name type="common">Flexibacter japonensis</name>
    <dbReference type="NCBI Taxonomy" id="104662"/>
    <lineage>
        <taxon>Bacteria</taxon>
        <taxon>Pseudomonadati</taxon>
        <taxon>Bacteroidota</taxon>
        <taxon>Chitinophagia</taxon>
        <taxon>Chitinophagales</taxon>
        <taxon>Chitinophagaceae</taxon>
        <taxon>Chitinophaga</taxon>
    </lineage>
</organism>
<proteinExistence type="predicted"/>
<reference evidence="2 3" key="1">
    <citation type="journal article" date="2013" name="Stand. Genomic Sci.">
        <title>Genomic Encyclopedia of Type Strains, Phase I: The one thousand microbial genomes (KMG-I) project.</title>
        <authorList>
            <person name="Kyrpides N.C."/>
            <person name="Woyke T."/>
            <person name="Eisen J.A."/>
            <person name="Garrity G."/>
            <person name="Lilburn T.G."/>
            <person name="Beck B.J."/>
            <person name="Whitman W.B."/>
            <person name="Hugenholtz P."/>
            <person name="Klenk H.P."/>
        </authorList>
    </citation>
    <scope>NUCLEOTIDE SEQUENCE [LARGE SCALE GENOMIC DNA]</scope>
    <source>
        <strain evidence="2 3">DSM 13484</strain>
    </source>
</reference>
<keyword evidence="1" id="KW-0472">Membrane</keyword>
<evidence type="ECO:0000313" key="3">
    <source>
        <dbReference type="Proteomes" id="UP000316778"/>
    </source>
</evidence>
<evidence type="ECO:0000313" key="2">
    <source>
        <dbReference type="EMBL" id="TWI87834.1"/>
    </source>
</evidence>